<evidence type="ECO:0000256" key="1">
    <source>
        <dbReference type="ARBA" id="ARBA00001970"/>
    </source>
</evidence>
<dbReference type="GO" id="GO:0070301">
    <property type="term" value="P:cellular response to hydrogen peroxide"/>
    <property type="evidence" value="ECO:0007669"/>
    <property type="project" value="TreeGrafter"/>
</dbReference>
<dbReference type="GO" id="GO:0046872">
    <property type="term" value="F:metal ion binding"/>
    <property type="evidence" value="ECO:0007669"/>
    <property type="project" value="UniProtKB-KW"/>
</dbReference>
<dbReference type="SUPFAM" id="SSF48113">
    <property type="entry name" value="Heme-dependent peroxidases"/>
    <property type="match status" value="1"/>
</dbReference>
<gene>
    <name evidence="7" type="primary">katG_1</name>
    <name evidence="7" type="ORF">NCTC13038_02584</name>
</gene>
<dbReference type="InterPro" id="IPR000763">
    <property type="entry name" value="Catalase_peroxidase"/>
</dbReference>
<evidence type="ECO:0000256" key="5">
    <source>
        <dbReference type="ARBA" id="ARBA00023002"/>
    </source>
</evidence>
<keyword evidence="5 7" id="KW-0560">Oxidoreductase</keyword>
<organism evidence="7 8">
    <name type="scientific">Raoultella terrigena</name>
    <name type="common">Klebsiella terrigena</name>
    <dbReference type="NCBI Taxonomy" id="577"/>
    <lineage>
        <taxon>Bacteria</taxon>
        <taxon>Pseudomonadati</taxon>
        <taxon>Pseudomonadota</taxon>
        <taxon>Gammaproteobacteria</taxon>
        <taxon>Enterobacterales</taxon>
        <taxon>Enterobacteriaceae</taxon>
        <taxon>Klebsiella/Raoultella group</taxon>
        <taxon>Raoultella</taxon>
    </lineage>
</organism>
<dbReference type="GO" id="GO:0042744">
    <property type="term" value="P:hydrogen peroxide catabolic process"/>
    <property type="evidence" value="ECO:0007669"/>
    <property type="project" value="TreeGrafter"/>
</dbReference>
<evidence type="ECO:0000256" key="3">
    <source>
        <dbReference type="ARBA" id="ARBA00022617"/>
    </source>
</evidence>
<accession>A0A485BLD8</accession>
<keyword evidence="6" id="KW-0408">Iron</keyword>
<dbReference type="GO" id="GO:0004096">
    <property type="term" value="F:catalase activity"/>
    <property type="evidence" value="ECO:0007669"/>
    <property type="project" value="InterPro"/>
</dbReference>
<dbReference type="AlphaFoldDB" id="A0A485BLD8"/>
<protein>
    <submittedName>
        <fullName evidence="7">Catalase-peroxidase</fullName>
        <ecNumber evidence="7">1.11.1.21</ecNumber>
    </submittedName>
</protein>
<evidence type="ECO:0000313" key="7">
    <source>
        <dbReference type="EMBL" id="VFS72378.1"/>
    </source>
</evidence>
<evidence type="ECO:0000256" key="4">
    <source>
        <dbReference type="ARBA" id="ARBA00022723"/>
    </source>
</evidence>
<keyword evidence="3" id="KW-0349">Heme</keyword>
<dbReference type="GO" id="GO:0005829">
    <property type="term" value="C:cytosol"/>
    <property type="evidence" value="ECO:0007669"/>
    <property type="project" value="TreeGrafter"/>
</dbReference>
<keyword evidence="2 7" id="KW-0575">Peroxidase</keyword>
<proteinExistence type="predicted"/>
<dbReference type="Proteomes" id="UP000332594">
    <property type="component" value="Unassembled WGS sequence"/>
</dbReference>
<name>A0A485BLD8_RAOTE</name>
<dbReference type="GO" id="GO:0020037">
    <property type="term" value="F:heme binding"/>
    <property type="evidence" value="ECO:0007669"/>
    <property type="project" value="InterPro"/>
</dbReference>
<sequence length="108" mass="12086">MLGANFDGSQHGVFTDRRGVLSNDFFVNLLSMATVWKATDERGELFEGRDRKSGESRFTATRADLVFGSNSVLRALAEVYASQDAQQKLVTDFVAAWTKVMNLDRFDL</sequence>
<keyword evidence="4" id="KW-0479">Metal-binding</keyword>
<dbReference type="InterPro" id="IPR010255">
    <property type="entry name" value="Haem_peroxidase_sf"/>
</dbReference>
<evidence type="ECO:0000256" key="6">
    <source>
        <dbReference type="ARBA" id="ARBA00023004"/>
    </source>
</evidence>
<dbReference type="EC" id="1.11.1.21" evidence="7"/>
<dbReference type="Gene3D" id="1.10.420.10">
    <property type="entry name" value="Peroxidase, domain 2"/>
    <property type="match status" value="1"/>
</dbReference>
<reference evidence="7 8" key="1">
    <citation type="submission" date="2019-03" db="EMBL/GenBank/DDBJ databases">
        <authorList>
            <consortium name="Pathogen Informatics"/>
        </authorList>
    </citation>
    <scope>NUCLEOTIDE SEQUENCE [LARGE SCALE GENOMIC DNA]</scope>
    <source>
        <strain evidence="7 8">NCTC13038</strain>
    </source>
</reference>
<evidence type="ECO:0000313" key="8">
    <source>
        <dbReference type="Proteomes" id="UP000332594"/>
    </source>
</evidence>
<evidence type="ECO:0000256" key="2">
    <source>
        <dbReference type="ARBA" id="ARBA00022559"/>
    </source>
</evidence>
<dbReference type="PANTHER" id="PTHR30555">
    <property type="entry name" value="HYDROPEROXIDASE I, BIFUNCTIONAL CATALASE-PEROXIDASE"/>
    <property type="match status" value="1"/>
</dbReference>
<comment type="cofactor">
    <cofactor evidence="1">
        <name>heme b</name>
        <dbReference type="ChEBI" id="CHEBI:60344"/>
    </cofactor>
</comment>
<dbReference type="EMBL" id="CAADJG010000002">
    <property type="protein sequence ID" value="VFS72378.1"/>
    <property type="molecule type" value="Genomic_DNA"/>
</dbReference>
<dbReference type="PANTHER" id="PTHR30555:SF0">
    <property type="entry name" value="CATALASE-PEROXIDASE"/>
    <property type="match status" value="1"/>
</dbReference>